<comment type="similarity">
    <text evidence="3">Belongs to the UreF family.</text>
</comment>
<dbReference type="GO" id="GO:0005737">
    <property type="term" value="C:cytoplasm"/>
    <property type="evidence" value="ECO:0007669"/>
    <property type="project" value="UniProtKB-SubCell"/>
</dbReference>
<proteinExistence type="inferred from homology"/>
<evidence type="ECO:0000313" key="5">
    <source>
        <dbReference type="Proteomes" id="UP000193778"/>
    </source>
</evidence>
<keyword evidence="3" id="KW-0963">Cytoplasm</keyword>
<accession>A0A1X6ZZC4</accession>
<dbReference type="OrthoDB" id="9798772at2"/>
<gene>
    <name evidence="3 4" type="primary">ureF</name>
    <name evidence="4" type="ORF">RUM8411_03299</name>
</gene>
<sequence length="215" mass="23383">MPTDIDILTLTQWLSPAYPVGGFAYSHGLEWAVECGSVANAPDTGDWITEVIDHGTGRNDCVFLAAAFRADTPIDLAQVDHAARAFCPSSERLLETRLLGEAFCGVTASVWALKIKTLTYPVAVGHAARQQVLPLHLTAQMFLQSFMSNLVACATRLVPLGQTDAQRLIRDLTPLCQRVAADAIKASLEDLGSTAFLSDIGSMKHETQYSRMFRT</sequence>
<keyword evidence="5" id="KW-1185">Reference proteome</keyword>
<evidence type="ECO:0000256" key="2">
    <source>
        <dbReference type="ARBA" id="ARBA00023186"/>
    </source>
</evidence>
<reference evidence="5" key="1">
    <citation type="submission" date="2017-03" db="EMBL/GenBank/DDBJ databases">
        <authorList>
            <person name="Rodrigo-Torres L."/>
            <person name="Arahal R.D."/>
            <person name="Lucena T."/>
        </authorList>
    </citation>
    <scope>NUCLEOTIDE SEQUENCE [LARGE SCALE GENOMIC DNA]</scope>
    <source>
        <strain evidence="5">CECT 8411</strain>
    </source>
</reference>
<comment type="subcellular location">
    <subcellularLocation>
        <location evidence="3">Cytoplasm</location>
    </subcellularLocation>
</comment>
<dbReference type="InterPro" id="IPR002639">
    <property type="entry name" value="UreF"/>
</dbReference>
<keyword evidence="2 3" id="KW-0143">Chaperone</keyword>
<dbReference type="PANTHER" id="PTHR33620">
    <property type="entry name" value="UREASE ACCESSORY PROTEIN F"/>
    <property type="match status" value="1"/>
</dbReference>
<comment type="subunit">
    <text evidence="3">UreD, UreF and UreG form a complex that acts as a GTP-hydrolysis-dependent molecular chaperone, activating the urease apoprotein by helping to assemble the nickel containing metallocenter of UreC. The UreE protein probably delivers the nickel.</text>
</comment>
<dbReference type="EMBL" id="FWFP01000010">
    <property type="protein sequence ID" value="SLN66120.1"/>
    <property type="molecule type" value="Genomic_DNA"/>
</dbReference>
<evidence type="ECO:0000313" key="4">
    <source>
        <dbReference type="EMBL" id="SLN66120.1"/>
    </source>
</evidence>
<evidence type="ECO:0000256" key="1">
    <source>
        <dbReference type="ARBA" id="ARBA00022988"/>
    </source>
</evidence>
<dbReference type="AlphaFoldDB" id="A0A1X6ZZC4"/>
<dbReference type="PIRSF" id="PIRSF009467">
    <property type="entry name" value="Ureas_acces_UreF"/>
    <property type="match status" value="1"/>
</dbReference>
<dbReference type="HAMAP" id="MF_01385">
    <property type="entry name" value="UreF"/>
    <property type="match status" value="1"/>
</dbReference>
<keyword evidence="1 3" id="KW-0996">Nickel insertion</keyword>
<dbReference type="PANTHER" id="PTHR33620:SF1">
    <property type="entry name" value="UREASE ACCESSORY PROTEIN F"/>
    <property type="match status" value="1"/>
</dbReference>
<evidence type="ECO:0000256" key="3">
    <source>
        <dbReference type="HAMAP-Rule" id="MF_01385"/>
    </source>
</evidence>
<organism evidence="4 5">
    <name type="scientific">Ruegeria meonggei</name>
    <dbReference type="NCBI Taxonomy" id="1446476"/>
    <lineage>
        <taxon>Bacteria</taxon>
        <taxon>Pseudomonadati</taxon>
        <taxon>Pseudomonadota</taxon>
        <taxon>Alphaproteobacteria</taxon>
        <taxon>Rhodobacterales</taxon>
        <taxon>Roseobacteraceae</taxon>
        <taxon>Ruegeria</taxon>
    </lineage>
</organism>
<name>A0A1X6ZZC4_9RHOB</name>
<dbReference type="GO" id="GO:0016151">
    <property type="term" value="F:nickel cation binding"/>
    <property type="evidence" value="ECO:0007669"/>
    <property type="project" value="UniProtKB-UniRule"/>
</dbReference>
<dbReference type="InterPro" id="IPR038277">
    <property type="entry name" value="UreF_sf"/>
</dbReference>
<dbReference type="Proteomes" id="UP000193778">
    <property type="component" value="Unassembled WGS sequence"/>
</dbReference>
<dbReference type="Pfam" id="PF01730">
    <property type="entry name" value="UreF"/>
    <property type="match status" value="1"/>
</dbReference>
<comment type="function">
    <text evidence="3">Required for maturation of urease via the functional incorporation of the urease nickel metallocenter.</text>
</comment>
<protein>
    <recommendedName>
        <fullName evidence="3">Urease accessory protein UreF</fullName>
    </recommendedName>
</protein>
<dbReference type="RefSeq" id="WP_085823777.1">
    <property type="nucleotide sequence ID" value="NZ_FWFP01000010.1"/>
</dbReference>
<dbReference type="Gene3D" id="1.10.4190.10">
    <property type="entry name" value="Urease accessory protein UreF"/>
    <property type="match status" value="1"/>
</dbReference>